<dbReference type="Gene3D" id="3.10.50.30">
    <property type="entry name" value="Transcription elongation factor, GreA/GreB, C-terminal domain"/>
    <property type="match status" value="1"/>
</dbReference>
<evidence type="ECO:0000256" key="1">
    <source>
        <dbReference type="SAM" id="Coils"/>
    </source>
</evidence>
<keyword evidence="1" id="KW-0175">Coiled coil</keyword>
<dbReference type="PIRSF" id="PIRSF006092">
    <property type="entry name" value="GreA_GreB"/>
    <property type="match status" value="1"/>
</dbReference>
<dbReference type="Pfam" id="PF01272">
    <property type="entry name" value="GreA_GreB"/>
    <property type="match status" value="1"/>
</dbReference>
<evidence type="ECO:0000313" key="5">
    <source>
        <dbReference type="Proteomes" id="UP001211005"/>
    </source>
</evidence>
<accession>A0ABY7LMV7</accession>
<evidence type="ECO:0000256" key="2">
    <source>
        <dbReference type="SAM" id="MobiDB-lite"/>
    </source>
</evidence>
<keyword evidence="4" id="KW-0251">Elongation factor</keyword>
<dbReference type="PANTHER" id="PTHR30437:SF4">
    <property type="entry name" value="TRANSCRIPTION ELONGATION FACTOR GREA"/>
    <property type="match status" value="1"/>
</dbReference>
<feature type="domain" description="Transcription elongation factor GreA/GreB C-terminal" evidence="3">
    <location>
        <begin position="93"/>
        <end position="171"/>
    </location>
</feature>
<feature type="compositionally biased region" description="Pro residues" evidence="2">
    <location>
        <begin position="16"/>
        <end position="25"/>
    </location>
</feature>
<dbReference type="InterPro" id="IPR001437">
    <property type="entry name" value="Tscrpt_elong_fac_GreA/B_C"/>
</dbReference>
<evidence type="ECO:0000313" key="4">
    <source>
        <dbReference type="EMBL" id="WBA41758.1"/>
    </source>
</evidence>
<dbReference type="SUPFAM" id="SSF54534">
    <property type="entry name" value="FKBP-like"/>
    <property type="match status" value="1"/>
</dbReference>
<dbReference type="InterPro" id="IPR036953">
    <property type="entry name" value="GreA/GreB_C_sf"/>
</dbReference>
<dbReference type="Proteomes" id="UP001211005">
    <property type="component" value="Chromosome"/>
</dbReference>
<reference evidence="4 5" key="1">
    <citation type="submission" date="2022-12" db="EMBL/GenBank/DDBJ databases">
        <title>Hymenobacter canadensis sp. nov. isolated from lake water of the Cambridge Bay, Canada.</title>
        <authorList>
            <person name="Kim W.H."/>
            <person name="Lee Y.M."/>
        </authorList>
    </citation>
    <scope>NUCLEOTIDE SEQUENCE [LARGE SCALE GENOMIC DNA]</scope>
    <source>
        <strain evidence="4 5">PAMC 29467</strain>
    </source>
</reference>
<feature type="region of interest" description="Disordered" evidence="2">
    <location>
        <begin position="1"/>
        <end position="26"/>
    </location>
</feature>
<organism evidence="4 5">
    <name type="scientific">Hymenobacter canadensis</name>
    <dbReference type="NCBI Taxonomy" id="2999067"/>
    <lineage>
        <taxon>Bacteria</taxon>
        <taxon>Pseudomonadati</taxon>
        <taxon>Bacteroidota</taxon>
        <taxon>Cytophagia</taxon>
        <taxon>Cytophagales</taxon>
        <taxon>Hymenobacteraceae</taxon>
        <taxon>Hymenobacter</taxon>
    </lineage>
</organism>
<protein>
    <submittedName>
        <fullName evidence="4">GreA/GreB family elongation factor</fullName>
    </submittedName>
</protein>
<keyword evidence="5" id="KW-1185">Reference proteome</keyword>
<keyword evidence="4" id="KW-0648">Protein biosynthesis</keyword>
<dbReference type="GO" id="GO:0003746">
    <property type="term" value="F:translation elongation factor activity"/>
    <property type="evidence" value="ECO:0007669"/>
    <property type="project" value="UniProtKB-KW"/>
</dbReference>
<gene>
    <name evidence="4" type="ORF">O3303_18345</name>
</gene>
<proteinExistence type="predicted"/>
<feature type="coiled-coil region" evidence="1">
    <location>
        <begin position="36"/>
        <end position="63"/>
    </location>
</feature>
<sequence length="179" mass="19426">MSRAFTKEDDSQEAPIVPPRAPLPPGMANYVTPRGLALLRAELTTLEATRTRAEANRENEADRTRLLTLYNAQIVALNARLGSARLIDPRTQPAQEVRFGATVTLRTRSGGRPGTERRFTIVGVDEADVAEGRLAFVAPMARAVQGAQLGQLVTLQLGPQEEEVEVIGISYDDIALPPL</sequence>
<evidence type="ECO:0000259" key="3">
    <source>
        <dbReference type="Pfam" id="PF01272"/>
    </source>
</evidence>
<name>A0ABY7LMV7_9BACT</name>
<dbReference type="EMBL" id="CP114767">
    <property type="protein sequence ID" value="WBA41758.1"/>
    <property type="molecule type" value="Genomic_DNA"/>
</dbReference>
<dbReference type="InterPro" id="IPR023459">
    <property type="entry name" value="Tscrpt_elong_fac_GreA/B_fam"/>
</dbReference>
<dbReference type="PANTHER" id="PTHR30437">
    <property type="entry name" value="TRANSCRIPTION ELONGATION FACTOR GREA"/>
    <property type="match status" value="1"/>
</dbReference>
<dbReference type="RefSeq" id="WP_269559819.1">
    <property type="nucleotide sequence ID" value="NZ_CP114767.1"/>
</dbReference>